<evidence type="ECO:0000256" key="5">
    <source>
        <dbReference type="ARBA" id="ARBA00022989"/>
    </source>
</evidence>
<organism evidence="8 9">
    <name type="scientific">Lymnaea stagnalis</name>
    <name type="common">Great pond snail</name>
    <name type="synonym">Helix stagnalis</name>
    <dbReference type="NCBI Taxonomy" id="6523"/>
    <lineage>
        <taxon>Eukaryota</taxon>
        <taxon>Metazoa</taxon>
        <taxon>Spiralia</taxon>
        <taxon>Lophotrochozoa</taxon>
        <taxon>Mollusca</taxon>
        <taxon>Gastropoda</taxon>
        <taxon>Heterobranchia</taxon>
        <taxon>Euthyneura</taxon>
        <taxon>Panpulmonata</taxon>
        <taxon>Hygrophila</taxon>
        <taxon>Lymnaeoidea</taxon>
        <taxon>Lymnaeidae</taxon>
        <taxon>Lymnaea</taxon>
    </lineage>
</organism>
<evidence type="ECO:0000256" key="7">
    <source>
        <dbReference type="SAM" id="Phobius"/>
    </source>
</evidence>
<evidence type="ECO:0000256" key="4">
    <source>
        <dbReference type="ARBA" id="ARBA00022889"/>
    </source>
</evidence>
<keyword evidence="3 7" id="KW-0812">Transmembrane</keyword>
<feature type="transmembrane region" description="Helical" evidence="7">
    <location>
        <begin position="6"/>
        <end position="30"/>
    </location>
</feature>
<gene>
    <name evidence="8" type="ORF">GSLYS_00000391001</name>
</gene>
<keyword evidence="6 7" id="KW-0472">Membrane</keyword>
<feature type="transmembrane region" description="Helical" evidence="7">
    <location>
        <begin position="84"/>
        <end position="107"/>
    </location>
</feature>
<keyword evidence="4" id="KW-0130">Cell adhesion</keyword>
<dbReference type="PANTHER" id="PTHR12316">
    <property type="entry name" value="NINJURIN-RELATED"/>
    <property type="match status" value="1"/>
</dbReference>
<sequence length="120" mass="13747">MEFYYALTTLVGLSLLAQLVFAVLIFVIWVRESDQNQRQEYFLPLSVYLQMSETSACRSAEEKAKTVTLKRDEEFLAQRSTNRLNYLTTVLVFSITVINMFITGFGIKLDPSFKPTVNSS</sequence>
<comment type="subcellular location">
    <subcellularLocation>
        <location evidence="1">Membrane</location>
        <topology evidence="1">Multi-pass membrane protein</topology>
    </subcellularLocation>
</comment>
<evidence type="ECO:0000256" key="2">
    <source>
        <dbReference type="ARBA" id="ARBA00008141"/>
    </source>
</evidence>
<comment type="caution">
    <text evidence="8">The sequence shown here is derived from an EMBL/GenBank/DDBJ whole genome shotgun (WGS) entry which is preliminary data.</text>
</comment>
<dbReference type="AlphaFoldDB" id="A0AAV2H1U8"/>
<keyword evidence="9" id="KW-1185">Reference proteome</keyword>
<dbReference type="InterPro" id="IPR007007">
    <property type="entry name" value="Ninjurin"/>
</dbReference>
<evidence type="ECO:0000313" key="8">
    <source>
        <dbReference type="EMBL" id="CAL1526214.1"/>
    </source>
</evidence>
<accession>A0AAV2H1U8</accession>
<dbReference type="Pfam" id="PF04923">
    <property type="entry name" value="Ninjurin"/>
    <property type="match status" value="1"/>
</dbReference>
<name>A0AAV2H1U8_LYMST</name>
<dbReference type="EMBL" id="CAXITT010000003">
    <property type="protein sequence ID" value="CAL1526214.1"/>
    <property type="molecule type" value="Genomic_DNA"/>
</dbReference>
<evidence type="ECO:0000313" key="9">
    <source>
        <dbReference type="Proteomes" id="UP001497497"/>
    </source>
</evidence>
<protein>
    <submittedName>
        <fullName evidence="8">Uncharacterized protein</fullName>
    </submittedName>
</protein>
<reference evidence="8 9" key="1">
    <citation type="submission" date="2024-04" db="EMBL/GenBank/DDBJ databases">
        <authorList>
            <consortium name="Genoscope - CEA"/>
            <person name="William W."/>
        </authorList>
    </citation>
    <scope>NUCLEOTIDE SEQUENCE [LARGE SCALE GENOMIC DNA]</scope>
</reference>
<keyword evidence="5 7" id="KW-1133">Transmembrane helix</keyword>
<dbReference type="PANTHER" id="PTHR12316:SF17">
    <property type="entry name" value="NINJURIN C, ISOFORM D"/>
    <property type="match status" value="1"/>
</dbReference>
<dbReference type="GO" id="GO:0016020">
    <property type="term" value="C:membrane"/>
    <property type="evidence" value="ECO:0007669"/>
    <property type="project" value="UniProtKB-SubCell"/>
</dbReference>
<dbReference type="GO" id="GO:0042246">
    <property type="term" value="P:tissue regeneration"/>
    <property type="evidence" value="ECO:0007669"/>
    <property type="project" value="InterPro"/>
</dbReference>
<dbReference type="GO" id="GO:0007155">
    <property type="term" value="P:cell adhesion"/>
    <property type="evidence" value="ECO:0007669"/>
    <property type="project" value="UniProtKB-KW"/>
</dbReference>
<comment type="similarity">
    <text evidence="2">Belongs to the ninjurin family.</text>
</comment>
<proteinExistence type="inferred from homology"/>
<dbReference type="Proteomes" id="UP001497497">
    <property type="component" value="Unassembled WGS sequence"/>
</dbReference>
<evidence type="ECO:0000256" key="6">
    <source>
        <dbReference type="ARBA" id="ARBA00023136"/>
    </source>
</evidence>
<evidence type="ECO:0000256" key="3">
    <source>
        <dbReference type="ARBA" id="ARBA00022692"/>
    </source>
</evidence>
<evidence type="ECO:0000256" key="1">
    <source>
        <dbReference type="ARBA" id="ARBA00004141"/>
    </source>
</evidence>